<evidence type="ECO:0000313" key="9">
    <source>
        <dbReference type="Proteomes" id="UP000054383"/>
    </source>
</evidence>
<dbReference type="Proteomes" id="UP000054383">
    <property type="component" value="Unassembled WGS sequence"/>
</dbReference>
<sequence>MSEPSATSQPPPPASQQQQQTSIQAQEAPSSSSGTVVDQAESESANNIAPSSAQPDTIDPAAGLVDGEVDNDINMTAPENSAGANGTAGAAADAPGNPVAGAPTSKKESSLREFLGKMDEYAPIIPDAVTAHYLTVAGLPPPGNGPNQTPPHLARLLALATQKFVADIAADAYQYSRIRASNSSSANNPMGGLNAAAGLNLPAGAAGGAAGAGAGGEGGKKGNATNTSLGIQRPGFGGGGQGGTGQGRTVLTMEDLGMAVSEYGVSVKRGEFYR</sequence>
<feature type="region of interest" description="Disordered" evidence="7">
    <location>
        <begin position="1"/>
        <end position="107"/>
    </location>
</feature>
<keyword evidence="2 6" id="KW-0805">Transcription regulation</keyword>
<keyword evidence="8" id="KW-0648">Protein biosynthesis</keyword>
<dbReference type="Pfam" id="PF03540">
    <property type="entry name" value="TAF10"/>
    <property type="match status" value="1"/>
</dbReference>
<dbReference type="PANTHER" id="PTHR21242">
    <property type="entry name" value="TRANSCRIPTION INITIATION FACTOR TFIID SUBUNIT 10"/>
    <property type="match status" value="1"/>
</dbReference>
<feature type="compositionally biased region" description="Gly residues" evidence="7">
    <location>
        <begin position="235"/>
        <end position="246"/>
    </location>
</feature>
<feature type="compositionally biased region" description="Low complexity" evidence="7">
    <location>
        <begin position="80"/>
        <end position="103"/>
    </location>
</feature>
<dbReference type="GO" id="GO:0006367">
    <property type="term" value="P:transcription initiation at RNA polymerase II promoter"/>
    <property type="evidence" value="ECO:0007669"/>
    <property type="project" value="TreeGrafter"/>
</dbReference>
<feature type="compositionally biased region" description="Low complexity" evidence="7">
    <location>
        <begin position="15"/>
        <end position="29"/>
    </location>
</feature>
<feature type="region of interest" description="Disordered" evidence="7">
    <location>
        <begin position="208"/>
        <end position="248"/>
    </location>
</feature>
<evidence type="ECO:0000256" key="3">
    <source>
        <dbReference type="ARBA" id="ARBA00023163"/>
    </source>
</evidence>
<protein>
    <recommendedName>
        <fullName evidence="6">Transcription initiation factor TFIID subunit 10</fullName>
    </recommendedName>
</protein>
<name>A0A0U1LQ15_TALIS</name>
<evidence type="ECO:0000256" key="6">
    <source>
        <dbReference type="PIRNR" id="PIRNR017246"/>
    </source>
</evidence>
<dbReference type="CDD" id="cd07982">
    <property type="entry name" value="HFD_TAF10"/>
    <property type="match status" value="1"/>
</dbReference>
<dbReference type="GO" id="GO:0016251">
    <property type="term" value="F:RNA polymerase II general transcription initiation factor activity"/>
    <property type="evidence" value="ECO:0007669"/>
    <property type="project" value="TreeGrafter"/>
</dbReference>
<comment type="similarity">
    <text evidence="5 6">Belongs to the TAF10 family.</text>
</comment>
<dbReference type="AlphaFoldDB" id="A0A0U1LQ15"/>
<proteinExistence type="inferred from homology"/>
<dbReference type="PIRSF" id="PIRSF017246">
    <property type="entry name" value="TFIID_TAF10"/>
    <property type="match status" value="1"/>
</dbReference>
<gene>
    <name evidence="8" type="ORF">PISL3812_01609</name>
</gene>
<dbReference type="PANTHER" id="PTHR21242:SF0">
    <property type="entry name" value="TRANSCRIPTION INITIATION FACTOR TFIID SUBUNIT 10"/>
    <property type="match status" value="1"/>
</dbReference>
<dbReference type="GO" id="GO:0005669">
    <property type="term" value="C:transcription factor TFIID complex"/>
    <property type="evidence" value="ECO:0007669"/>
    <property type="project" value="TreeGrafter"/>
</dbReference>
<evidence type="ECO:0000256" key="4">
    <source>
        <dbReference type="ARBA" id="ARBA00023242"/>
    </source>
</evidence>
<dbReference type="GO" id="GO:0003743">
    <property type="term" value="F:translation initiation factor activity"/>
    <property type="evidence" value="ECO:0007669"/>
    <property type="project" value="UniProtKB-KW"/>
</dbReference>
<evidence type="ECO:0000313" key="8">
    <source>
        <dbReference type="EMBL" id="CRG84310.1"/>
    </source>
</evidence>
<feature type="compositionally biased region" description="Gly residues" evidence="7">
    <location>
        <begin position="208"/>
        <end position="217"/>
    </location>
</feature>
<evidence type="ECO:0000256" key="5">
    <source>
        <dbReference type="ARBA" id="ARBA00025730"/>
    </source>
</evidence>
<keyword evidence="8" id="KW-0396">Initiation factor</keyword>
<dbReference type="InterPro" id="IPR003923">
    <property type="entry name" value="TAF10"/>
</dbReference>
<accession>A0A0U1LQ15</accession>
<keyword evidence="9" id="KW-1185">Reference proteome</keyword>
<evidence type="ECO:0000256" key="1">
    <source>
        <dbReference type="ARBA" id="ARBA00004123"/>
    </source>
</evidence>
<dbReference type="GO" id="GO:0000124">
    <property type="term" value="C:SAGA complex"/>
    <property type="evidence" value="ECO:0007669"/>
    <property type="project" value="TreeGrafter"/>
</dbReference>
<comment type="subcellular location">
    <subcellularLocation>
        <location evidence="1 6">Nucleus</location>
    </subcellularLocation>
</comment>
<dbReference type="EMBL" id="CVMT01000001">
    <property type="protein sequence ID" value="CRG84310.1"/>
    <property type="molecule type" value="Genomic_DNA"/>
</dbReference>
<comment type="function">
    <text evidence="6">Functions as a component of both the DNA-binding general transcription initiation factor complex TFIID and the transcription coactivator SAGA complex. Binding of TFIID to a promoter (with or without TATA element) is the initial step in pre-initiation complex (PIC) formation. TFIID plays a key role in the regulation of gene expression by RNA polymerase II through different activities such as transcription activator interaction, core promoter recognition and selectivity, TFIIA and TFIIB interaction, chromatin modification (histone acetylation by TAF1), facilitation of DNA opening and initiation of transcription. SAGA acts as a general cofactor required for essentially all RNA polymerase II transcription. At the promoters, SAGA is required for transcription pre-initiation complex (PIC) recruitment. It influences RNA polymerase II transcriptional activity through different activities such as TBP interaction (via core/TAF module) and promoter selectivity, interaction with transcription activators (via Tra1/SPT module), and chromatin modification through histone acetylation (via HAT module) and deubiquitination (via DUB module). SAGA preferentially acetylates histones H3 (to form H3K9ac, H3K14ac, H3K18ac and H3K23ac) and H2B and deubiquitinates histone H2B. SAGA interacts with DNA via upstream activating sequences (UASs).</text>
</comment>
<keyword evidence="4 6" id="KW-0539">Nucleus</keyword>
<evidence type="ECO:0000256" key="2">
    <source>
        <dbReference type="ARBA" id="ARBA00023015"/>
    </source>
</evidence>
<evidence type="ECO:0000256" key="7">
    <source>
        <dbReference type="SAM" id="MobiDB-lite"/>
    </source>
</evidence>
<dbReference type="OMA" id="QNGSQEH"/>
<dbReference type="STRING" id="28573.A0A0U1LQ15"/>
<reference evidence="8 9" key="1">
    <citation type="submission" date="2015-04" db="EMBL/GenBank/DDBJ databases">
        <authorList>
            <person name="Syromyatnikov M.Y."/>
            <person name="Popov V.N."/>
        </authorList>
    </citation>
    <scope>NUCLEOTIDE SEQUENCE [LARGE SCALE GENOMIC DNA]</scope>
    <source>
        <strain evidence="8">WF-38-12</strain>
    </source>
</reference>
<dbReference type="GO" id="GO:1990841">
    <property type="term" value="F:promoter-specific chromatin binding"/>
    <property type="evidence" value="ECO:0007669"/>
    <property type="project" value="TreeGrafter"/>
</dbReference>
<organism evidence="8 9">
    <name type="scientific">Talaromyces islandicus</name>
    <name type="common">Penicillium islandicum</name>
    <dbReference type="NCBI Taxonomy" id="28573"/>
    <lineage>
        <taxon>Eukaryota</taxon>
        <taxon>Fungi</taxon>
        <taxon>Dikarya</taxon>
        <taxon>Ascomycota</taxon>
        <taxon>Pezizomycotina</taxon>
        <taxon>Eurotiomycetes</taxon>
        <taxon>Eurotiomycetidae</taxon>
        <taxon>Eurotiales</taxon>
        <taxon>Trichocomaceae</taxon>
        <taxon>Talaromyces</taxon>
        <taxon>Talaromyces sect. Islandici</taxon>
    </lineage>
</organism>
<dbReference type="OrthoDB" id="154356at2759"/>
<feature type="compositionally biased region" description="Polar residues" evidence="7">
    <location>
        <begin position="30"/>
        <end position="55"/>
    </location>
</feature>
<keyword evidence="3 6" id="KW-0804">Transcription</keyword>